<dbReference type="EnsemblPlants" id="Pp3c5_4210V3.1">
    <property type="protein sequence ID" value="PAC:32953349.CDS.1"/>
    <property type="gene ID" value="Pp3c5_4210"/>
</dbReference>
<dbReference type="AlphaFoldDB" id="A0A2K1KIE9"/>
<evidence type="ECO:0000313" key="1">
    <source>
        <dbReference type="EMBL" id="PNR53549.1"/>
    </source>
</evidence>
<organism evidence="1">
    <name type="scientific">Physcomitrium patens</name>
    <name type="common">Spreading-leaved earth moss</name>
    <name type="synonym">Physcomitrella patens</name>
    <dbReference type="NCBI Taxonomy" id="3218"/>
    <lineage>
        <taxon>Eukaryota</taxon>
        <taxon>Viridiplantae</taxon>
        <taxon>Streptophyta</taxon>
        <taxon>Embryophyta</taxon>
        <taxon>Bryophyta</taxon>
        <taxon>Bryophytina</taxon>
        <taxon>Bryopsida</taxon>
        <taxon>Funariidae</taxon>
        <taxon>Funariales</taxon>
        <taxon>Funariaceae</taxon>
        <taxon>Physcomitrium</taxon>
    </lineage>
</organism>
<name>A0A2K1KIE9_PHYPA</name>
<dbReference type="PaxDb" id="3218-PP1S41_265V6.1"/>
<evidence type="ECO:0000313" key="3">
    <source>
        <dbReference type="Proteomes" id="UP000006727"/>
    </source>
</evidence>
<reference evidence="1 3" key="1">
    <citation type="journal article" date="2008" name="Science">
        <title>The Physcomitrella genome reveals evolutionary insights into the conquest of land by plants.</title>
        <authorList>
            <person name="Rensing S."/>
            <person name="Lang D."/>
            <person name="Zimmer A."/>
            <person name="Terry A."/>
            <person name="Salamov A."/>
            <person name="Shapiro H."/>
            <person name="Nishiyama T."/>
            <person name="Perroud P.-F."/>
            <person name="Lindquist E."/>
            <person name="Kamisugi Y."/>
            <person name="Tanahashi T."/>
            <person name="Sakakibara K."/>
            <person name="Fujita T."/>
            <person name="Oishi K."/>
            <person name="Shin-I T."/>
            <person name="Kuroki Y."/>
            <person name="Toyoda A."/>
            <person name="Suzuki Y."/>
            <person name="Hashimoto A."/>
            <person name="Yamaguchi K."/>
            <person name="Sugano A."/>
            <person name="Kohara Y."/>
            <person name="Fujiyama A."/>
            <person name="Anterola A."/>
            <person name="Aoki S."/>
            <person name="Ashton N."/>
            <person name="Barbazuk W.B."/>
            <person name="Barker E."/>
            <person name="Bennetzen J."/>
            <person name="Bezanilla M."/>
            <person name="Blankenship R."/>
            <person name="Cho S.H."/>
            <person name="Dutcher S."/>
            <person name="Estelle M."/>
            <person name="Fawcett J.A."/>
            <person name="Gundlach H."/>
            <person name="Hanada K."/>
            <person name="Heyl A."/>
            <person name="Hicks K.A."/>
            <person name="Hugh J."/>
            <person name="Lohr M."/>
            <person name="Mayer K."/>
            <person name="Melkozernov A."/>
            <person name="Murata T."/>
            <person name="Nelson D."/>
            <person name="Pils B."/>
            <person name="Prigge M."/>
            <person name="Reiss B."/>
            <person name="Renner T."/>
            <person name="Rombauts S."/>
            <person name="Rushton P."/>
            <person name="Sanderfoot A."/>
            <person name="Schween G."/>
            <person name="Shiu S.-H."/>
            <person name="Stueber K."/>
            <person name="Theodoulou F.L."/>
            <person name="Tu H."/>
            <person name="Van de Peer Y."/>
            <person name="Verrier P.J."/>
            <person name="Waters E."/>
            <person name="Wood A."/>
            <person name="Yang L."/>
            <person name="Cove D."/>
            <person name="Cuming A."/>
            <person name="Hasebe M."/>
            <person name="Lucas S."/>
            <person name="Mishler D.B."/>
            <person name="Reski R."/>
            <person name="Grigoriev I."/>
            <person name="Quatrano R.S."/>
            <person name="Boore J.L."/>
        </authorList>
    </citation>
    <scope>NUCLEOTIDE SEQUENCE [LARGE SCALE GENOMIC DNA]</scope>
    <source>
        <strain evidence="2 3">cv. Gransden 2004</strain>
    </source>
</reference>
<proteinExistence type="predicted"/>
<keyword evidence="3" id="KW-1185">Reference proteome</keyword>
<reference evidence="1 3" key="2">
    <citation type="journal article" date="2018" name="Plant J.">
        <title>The Physcomitrella patens chromosome-scale assembly reveals moss genome structure and evolution.</title>
        <authorList>
            <person name="Lang D."/>
            <person name="Ullrich K.K."/>
            <person name="Murat F."/>
            <person name="Fuchs J."/>
            <person name="Jenkins J."/>
            <person name="Haas F.B."/>
            <person name="Piednoel M."/>
            <person name="Gundlach H."/>
            <person name="Van Bel M."/>
            <person name="Meyberg R."/>
            <person name="Vives C."/>
            <person name="Morata J."/>
            <person name="Symeonidi A."/>
            <person name="Hiss M."/>
            <person name="Muchero W."/>
            <person name="Kamisugi Y."/>
            <person name="Saleh O."/>
            <person name="Blanc G."/>
            <person name="Decker E.L."/>
            <person name="van Gessel N."/>
            <person name="Grimwood J."/>
            <person name="Hayes R.D."/>
            <person name="Graham S.W."/>
            <person name="Gunter L.E."/>
            <person name="McDaniel S.F."/>
            <person name="Hoernstein S.N.W."/>
            <person name="Larsson A."/>
            <person name="Li F.W."/>
            <person name="Perroud P.F."/>
            <person name="Phillips J."/>
            <person name="Ranjan P."/>
            <person name="Rokshar D.S."/>
            <person name="Rothfels C.J."/>
            <person name="Schneider L."/>
            <person name="Shu S."/>
            <person name="Stevenson D.W."/>
            <person name="Thummler F."/>
            <person name="Tillich M."/>
            <person name="Villarreal Aguilar J.C."/>
            <person name="Widiez T."/>
            <person name="Wong G.K."/>
            <person name="Wymore A."/>
            <person name="Zhang Y."/>
            <person name="Zimmer A.D."/>
            <person name="Quatrano R.S."/>
            <person name="Mayer K.F.X."/>
            <person name="Goodstein D."/>
            <person name="Casacuberta J.M."/>
            <person name="Vandepoele K."/>
            <person name="Reski R."/>
            <person name="Cuming A.C."/>
            <person name="Tuskan G.A."/>
            <person name="Maumus F."/>
            <person name="Salse J."/>
            <person name="Schmutz J."/>
            <person name="Rensing S.A."/>
        </authorList>
    </citation>
    <scope>NUCLEOTIDE SEQUENCE [LARGE SCALE GENOMIC DNA]</scope>
    <source>
        <strain evidence="2 3">cv. Gransden 2004</strain>
    </source>
</reference>
<sequence>MGIDAKVIQAGLFNTTSTAQERREMLEETMRRGSGVIGTGVPSERTCLEVHKADLGLRLALGCEI</sequence>
<protein>
    <submittedName>
        <fullName evidence="1 2">Uncharacterized protein</fullName>
    </submittedName>
</protein>
<dbReference type="Gramene" id="Pp3c5_4210V3.1">
    <property type="protein sequence ID" value="PAC:32953349.CDS.1"/>
    <property type="gene ID" value="Pp3c5_4210"/>
</dbReference>
<dbReference type="STRING" id="3218.A0A2K1KIE9"/>
<dbReference type="InParanoid" id="A0A2K1KIE9"/>
<gene>
    <name evidence="1" type="ORF">PHYPA_007224</name>
</gene>
<accession>A0A2K1KIE9</accession>
<dbReference type="Proteomes" id="UP000006727">
    <property type="component" value="Chromosome 5"/>
</dbReference>
<reference evidence="2" key="3">
    <citation type="submission" date="2020-12" db="UniProtKB">
        <authorList>
            <consortium name="EnsemblPlants"/>
        </authorList>
    </citation>
    <scope>IDENTIFICATION</scope>
</reference>
<dbReference type="EMBL" id="ABEU02000005">
    <property type="protein sequence ID" value="PNR53549.1"/>
    <property type="molecule type" value="Genomic_DNA"/>
</dbReference>
<evidence type="ECO:0000313" key="2">
    <source>
        <dbReference type="EnsemblPlants" id="PAC:32953349.CDS.1"/>
    </source>
</evidence>